<reference evidence="1" key="2">
    <citation type="journal article" date="2015" name="Fish Shellfish Immunol.">
        <title>Early steps in the European eel (Anguilla anguilla)-Vibrio vulnificus interaction in the gills: Role of the RtxA13 toxin.</title>
        <authorList>
            <person name="Callol A."/>
            <person name="Pajuelo D."/>
            <person name="Ebbesson L."/>
            <person name="Teles M."/>
            <person name="MacKenzie S."/>
            <person name="Amaro C."/>
        </authorList>
    </citation>
    <scope>NUCLEOTIDE SEQUENCE</scope>
</reference>
<reference evidence="1" key="1">
    <citation type="submission" date="2014-11" db="EMBL/GenBank/DDBJ databases">
        <authorList>
            <person name="Amaro Gonzalez C."/>
        </authorList>
    </citation>
    <scope>NUCLEOTIDE SEQUENCE</scope>
</reference>
<accession>A0A0E9QBQ6</accession>
<dbReference type="AlphaFoldDB" id="A0A0E9QBQ6"/>
<evidence type="ECO:0000313" key="1">
    <source>
        <dbReference type="EMBL" id="JAH14291.1"/>
    </source>
</evidence>
<protein>
    <submittedName>
        <fullName evidence="1">Uncharacterized protein</fullName>
    </submittedName>
</protein>
<organism evidence="1">
    <name type="scientific">Anguilla anguilla</name>
    <name type="common">European freshwater eel</name>
    <name type="synonym">Muraena anguilla</name>
    <dbReference type="NCBI Taxonomy" id="7936"/>
    <lineage>
        <taxon>Eukaryota</taxon>
        <taxon>Metazoa</taxon>
        <taxon>Chordata</taxon>
        <taxon>Craniata</taxon>
        <taxon>Vertebrata</taxon>
        <taxon>Euteleostomi</taxon>
        <taxon>Actinopterygii</taxon>
        <taxon>Neopterygii</taxon>
        <taxon>Teleostei</taxon>
        <taxon>Anguilliformes</taxon>
        <taxon>Anguillidae</taxon>
        <taxon>Anguilla</taxon>
    </lineage>
</organism>
<dbReference type="EMBL" id="GBXM01094286">
    <property type="protein sequence ID" value="JAH14291.1"/>
    <property type="molecule type" value="Transcribed_RNA"/>
</dbReference>
<proteinExistence type="predicted"/>
<name>A0A0E9QBQ6_ANGAN</name>
<sequence>MKKSQYHELIIQTQKICLRSFKKCFKDEICIYCTLFNGHRNTCYYRKYLAQSIPKP</sequence>